<keyword evidence="1" id="KW-0677">Repeat</keyword>
<dbReference type="SUPFAM" id="SSF48371">
    <property type="entry name" value="ARM repeat"/>
    <property type="match status" value="1"/>
</dbReference>
<sequence length="697" mass="80424">MQMEMDQESNKNENKNKNENENKNENKNNKNENKNKNKNKENDSDSDSDSDSDNENYIDDKFSLSDSSSDSNYEDENEDENDENEIETEKMLDSLNKAFPKKKKNLKQGKKYLMETEPDPKLQQIAFYVDNLKGEDMSVRIQAFKNLHFIAIEFGENRTRNEIVPFIQNLNETNYQIWEIIAEQLSHFVQYIGGIQYAHLLLPILFNLSINEEIKVRIKSLESILKIVNLLNPKQIIDYIIPRIEELSDSLFSIPRASSLEIISLIYPKIPENYISKMISLYLKGCNDEFIFVRKTASQNLYKIIDKTSDLNILNQLFSQFTKFVTENQDSIRIFCLKSCVSFGSKFDDEFKIQQLLPIFSQLSNDLSWRVRYQSSFYFVEFVKLIPQESIPETLFNSFTSLLKDKEIQVRANSSKNISQFLNLVQKHPNQIENILSTLSNLIQDSSPLVKSGLALSITGLSPLIGKQKTVTFLVPLILDLFEHGSSEVRLNLIKTIDKVSSIIQEDVLFEAIFCAIKELSRSPKWRIRLETVESISSFAKSLQIEVFSGKLFDFIFTFLMDDVSSIRKTTCIKIKELAIIFGSKWTTEGLLPRATELLKDKNYLLRETSIQLLSLLVIDFPDKEIVKNLFIPLILSAKDDSIANVKIFLSESISSFIHVLDDETKNNQIKNCLNDLINDNDFDVKHFAKKALLNLK</sequence>
<feature type="repeat" description="HEAT" evidence="3">
    <location>
        <begin position="201"/>
        <end position="239"/>
    </location>
</feature>
<name>A0A9Q0RAG0_ANAIG</name>
<evidence type="ECO:0000259" key="5">
    <source>
        <dbReference type="Pfam" id="PF22646"/>
    </source>
</evidence>
<evidence type="ECO:0000256" key="2">
    <source>
        <dbReference type="ARBA" id="ARBA00038332"/>
    </source>
</evidence>
<accession>A0A9Q0RAG0</accession>
<feature type="repeat" description="HEAT" evidence="3">
    <location>
        <begin position="435"/>
        <end position="473"/>
    </location>
</feature>
<evidence type="ECO:0000256" key="4">
    <source>
        <dbReference type="SAM" id="MobiDB-lite"/>
    </source>
</evidence>
<dbReference type="OrthoDB" id="340346at2759"/>
<feature type="region of interest" description="Disordered" evidence="4">
    <location>
        <begin position="1"/>
        <end position="86"/>
    </location>
</feature>
<evidence type="ECO:0000313" key="7">
    <source>
        <dbReference type="Proteomes" id="UP001149090"/>
    </source>
</evidence>
<evidence type="ECO:0000256" key="3">
    <source>
        <dbReference type="PROSITE-ProRule" id="PRU00103"/>
    </source>
</evidence>
<dbReference type="InterPro" id="IPR021133">
    <property type="entry name" value="HEAT_type_2"/>
</dbReference>
<feature type="repeat" description="HEAT" evidence="3">
    <location>
        <begin position="591"/>
        <end position="629"/>
    </location>
</feature>
<evidence type="ECO:0000256" key="1">
    <source>
        <dbReference type="ARBA" id="ARBA00022737"/>
    </source>
</evidence>
<feature type="compositionally biased region" description="Acidic residues" evidence="4">
    <location>
        <begin position="44"/>
        <end position="57"/>
    </location>
</feature>
<dbReference type="GO" id="GO:0019888">
    <property type="term" value="F:protein phosphatase regulator activity"/>
    <property type="evidence" value="ECO:0007669"/>
    <property type="project" value="TreeGrafter"/>
</dbReference>
<feature type="compositionally biased region" description="Basic and acidic residues" evidence="4">
    <location>
        <begin position="8"/>
        <end position="43"/>
    </location>
</feature>
<comment type="caution">
    <text evidence="6">The sequence shown here is derived from an EMBL/GenBank/DDBJ whole genome shotgun (WGS) entry which is preliminary data.</text>
</comment>
<dbReference type="GO" id="GO:0005829">
    <property type="term" value="C:cytosol"/>
    <property type="evidence" value="ECO:0007669"/>
    <property type="project" value="TreeGrafter"/>
</dbReference>
<protein>
    <submittedName>
        <fullName evidence="6">Protein phosphatase 2 (Formerly 2a) regulatory subunit a beta isoform-related</fullName>
    </submittedName>
</protein>
<dbReference type="Gene3D" id="1.25.10.10">
    <property type="entry name" value="Leucine-rich Repeat Variant"/>
    <property type="match status" value="1"/>
</dbReference>
<feature type="compositionally biased region" description="Acidic residues" evidence="4">
    <location>
        <begin position="72"/>
        <end position="86"/>
    </location>
</feature>
<proteinExistence type="inferred from homology"/>
<dbReference type="InterPro" id="IPR016024">
    <property type="entry name" value="ARM-type_fold"/>
</dbReference>
<dbReference type="GO" id="GO:0005634">
    <property type="term" value="C:nucleus"/>
    <property type="evidence" value="ECO:0007669"/>
    <property type="project" value="TreeGrafter"/>
</dbReference>
<feature type="repeat" description="HEAT" evidence="3">
    <location>
        <begin position="474"/>
        <end position="511"/>
    </location>
</feature>
<dbReference type="EMBL" id="JAPDFW010000086">
    <property type="protein sequence ID" value="KAJ5071684.1"/>
    <property type="molecule type" value="Genomic_DNA"/>
</dbReference>
<gene>
    <name evidence="6" type="ORF">M0811_10093</name>
</gene>
<dbReference type="AlphaFoldDB" id="A0A9Q0RAG0"/>
<dbReference type="PROSITE" id="PS50077">
    <property type="entry name" value="HEAT_REPEAT"/>
    <property type="match status" value="5"/>
</dbReference>
<dbReference type="InterPro" id="IPR054573">
    <property type="entry name" value="PP2A/SF3B1-like_HEAT"/>
</dbReference>
<dbReference type="InterPro" id="IPR051023">
    <property type="entry name" value="PP2A_Regulatory_Subunit_A"/>
</dbReference>
<dbReference type="Pfam" id="PF22646">
    <property type="entry name" value="PPP2R1A-like_HEAT"/>
    <property type="match status" value="1"/>
</dbReference>
<dbReference type="InterPro" id="IPR011989">
    <property type="entry name" value="ARM-like"/>
</dbReference>
<feature type="domain" description="Phosphatase PP2A regulatory subunit A/Splicing factor 3B subunit 1-like HEAT repeat" evidence="5">
    <location>
        <begin position="389"/>
        <end position="466"/>
    </location>
</feature>
<dbReference type="Proteomes" id="UP001149090">
    <property type="component" value="Unassembled WGS sequence"/>
</dbReference>
<evidence type="ECO:0000313" key="6">
    <source>
        <dbReference type="EMBL" id="KAJ5071684.1"/>
    </source>
</evidence>
<dbReference type="PANTHER" id="PTHR10648:SF4">
    <property type="entry name" value="PROTEIN PHOSPHATASE 2 (FORMERLY 2A), REGULATORY SUBUNIT A, BETA ISOFORM-RELATED"/>
    <property type="match status" value="1"/>
</dbReference>
<keyword evidence="7" id="KW-1185">Reference proteome</keyword>
<dbReference type="GO" id="GO:0000159">
    <property type="term" value="C:protein phosphatase type 2A complex"/>
    <property type="evidence" value="ECO:0007669"/>
    <property type="project" value="TreeGrafter"/>
</dbReference>
<dbReference type="OMA" id="TLCRVED"/>
<comment type="similarity">
    <text evidence="2">Belongs to the phosphatase 2A regulatory subunit A family.</text>
</comment>
<reference evidence="6" key="1">
    <citation type="submission" date="2022-10" db="EMBL/GenBank/DDBJ databases">
        <title>Novel sulphate-reducing endosymbionts in the free-living metamonad Anaeramoeba.</title>
        <authorList>
            <person name="Jerlstrom-Hultqvist J."/>
            <person name="Cepicka I."/>
            <person name="Gallot-Lavallee L."/>
            <person name="Salas-Leiva D."/>
            <person name="Curtis B.A."/>
            <person name="Zahonova K."/>
            <person name="Pipaliya S."/>
            <person name="Dacks J."/>
            <person name="Roger A.J."/>
        </authorList>
    </citation>
    <scope>NUCLEOTIDE SEQUENCE</scope>
    <source>
        <strain evidence="6">BMAN</strain>
    </source>
</reference>
<feature type="repeat" description="HEAT" evidence="3">
    <location>
        <begin position="356"/>
        <end position="394"/>
    </location>
</feature>
<dbReference type="PANTHER" id="PTHR10648">
    <property type="entry name" value="SERINE/THREONINE-PROTEIN PHOSPHATASE PP2A 65 KDA REGULATORY SUBUNIT"/>
    <property type="match status" value="1"/>
</dbReference>
<organism evidence="6 7">
    <name type="scientific">Anaeramoeba ignava</name>
    <name type="common">Anaerobic marine amoeba</name>
    <dbReference type="NCBI Taxonomy" id="1746090"/>
    <lineage>
        <taxon>Eukaryota</taxon>
        <taxon>Metamonada</taxon>
        <taxon>Anaeramoebidae</taxon>
        <taxon>Anaeramoeba</taxon>
    </lineage>
</organism>